<organism evidence="2 3">
    <name type="scientific">Pleuronectes platessa</name>
    <name type="common">European plaice</name>
    <dbReference type="NCBI Taxonomy" id="8262"/>
    <lineage>
        <taxon>Eukaryota</taxon>
        <taxon>Metazoa</taxon>
        <taxon>Chordata</taxon>
        <taxon>Craniata</taxon>
        <taxon>Vertebrata</taxon>
        <taxon>Euteleostomi</taxon>
        <taxon>Actinopterygii</taxon>
        <taxon>Neopterygii</taxon>
        <taxon>Teleostei</taxon>
        <taxon>Neoteleostei</taxon>
        <taxon>Acanthomorphata</taxon>
        <taxon>Carangaria</taxon>
        <taxon>Pleuronectiformes</taxon>
        <taxon>Pleuronectoidei</taxon>
        <taxon>Pleuronectidae</taxon>
        <taxon>Pleuronectes</taxon>
    </lineage>
</organism>
<sequence length="103" mass="11823">MSRPVCVQRKKAPTKKIEKVSRLSLHHHEDQSASPCKQRADPAPTAPSPITILSQALWLWENYTHVHKFLIVSSDSFGVSCRFLSKRDLSLNPSEPRDMRRCR</sequence>
<dbReference type="EMBL" id="CADEAL010004400">
    <property type="protein sequence ID" value="CAB1458700.1"/>
    <property type="molecule type" value="Genomic_DNA"/>
</dbReference>
<proteinExistence type="predicted"/>
<dbReference type="AlphaFoldDB" id="A0A9N7ZBX9"/>
<protein>
    <submittedName>
        <fullName evidence="2">Uncharacterized protein</fullName>
    </submittedName>
</protein>
<reference evidence="2" key="1">
    <citation type="submission" date="2020-03" db="EMBL/GenBank/DDBJ databases">
        <authorList>
            <person name="Weist P."/>
        </authorList>
    </citation>
    <scope>NUCLEOTIDE SEQUENCE</scope>
</reference>
<comment type="caution">
    <text evidence="2">The sequence shown here is derived from an EMBL/GenBank/DDBJ whole genome shotgun (WGS) entry which is preliminary data.</text>
</comment>
<evidence type="ECO:0000313" key="2">
    <source>
        <dbReference type="EMBL" id="CAB1458700.1"/>
    </source>
</evidence>
<keyword evidence="3" id="KW-1185">Reference proteome</keyword>
<gene>
    <name evidence="2" type="ORF">PLEPLA_LOCUS46531</name>
</gene>
<feature type="compositionally biased region" description="Basic and acidic residues" evidence="1">
    <location>
        <begin position="15"/>
        <end position="31"/>
    </location>
</feature>
<evidence type="ECO:0000256" key="1">
    <source>
        <dbReference type="SAM" id="MobiDB-lite"/>
    </source>
</evidence>
<accession>A0A9N7ZBX9</accession>
<name>A0A9N7ZBX9_PLEPL</name>
<feature type="region of interest" description="Disordered" evidence="1">
    <location>
        <begin position="1"/>
        <end position="46"/>
    </location>
</feature>
<evidence type="ECO:0000313" key="3">
    <source>
        <dbReference type="Proteomes" id="UP001153269"/>
    </source>
</evidence>
<dbReference type="Proteomes" id="UP001153269">
    <property type="component" value="Unassembled WGS sequence"/>
</dbReference>